<name>A0A7I8LAX8_SPIIN</name>
<accession>A0A7I8LAX8</accession>
<reference evidence="1" key="1">
    <citation type="submission" date="2020-02" db="EMBL/GenBank/DDBJ databases">
        <authorList>
            <person name="Scholz U."/>
            <person name="Mascher M."/>
            <person name="Fiebig A."/>
        </authorList>
    </citation>
    <scope>NUCLEOTIDE SEQUENCE</scope>
</reference>
<dbReference type="Proteomes" id="UP000663760">
    <property type="component" value="Chromosome 13"/>
</dbReference>
<dbReference type="EMBL" id="LR746276">
    <property type="protein sequence ID" value="CAA7407173.1"/>
    <property type="molecule type" value="Genomic_DNA"/>
</dbReference>
<evidence type="ECO:0000313" key="2">
    <source>
        <dbReference type="Proteomes" id="UP000663760"/>
    </source>
</evidence>
<gene>
    <name evidence="1" type="ORF">SI8410_13017851</name>
</gene>
<organism evidence="1 2">
    <name type="scientific">Spirodela intermedia</name>
    <name type="common">Intermediate duckweed</name>
    <dbReference type="NCBI Taxonomy" id="51605"/>
    <lineage>
        <taxon>Eukaryota</taxon>
        <taxon>Viridiplantae</taxon>
        <taxon>Streptophyta</taxon>
        <taxon>Embryophyta</taxon>
        <taxon>Tracheophyta</taxon>
        <taxon>Spermatophyta</taxon>
        <taxon>Magnoliopsida</taxon>
        <taxon>Liliopsida</taxon>
        <taxon>Araceae</taxon>
        <taxon>Lemnoideae</taxon>
        <taxon>Spirodela</taxon>
    </lineage>
</organism>
<sequence>MKYAYLGLHDTFPIIIFSTLTIDHEERLVVKVEILKWLDVGIIHECNATTTNLRSRKF</sequence>
<keyword evidence="2" id="KW-1185">Reference proteome</keyword>
<dbReference type="AlphaFoldDB" id="A0A7I8LAX8"/>
<protein>
    <submittedName>
        <fullName evidence="1">Uncharacterized protein</fullName>
    </submittedName>
</protein>
<evidence type="ECO:0000313" key="1">
    <source>
        <dbReference type="EMBL" id="CAA7407173.1"/>
    </source>
</evidence>
<proteinExistence type="predicted"/>